<protein>
    <submittedName>
        <fullName evidence="3">HAD family hydrolase</fullName>
    </submittedName>
</protein>
<reference evidence="4" key="1">
    <citation type="journal article" date="2019" name="Int. J. Syst. Evol. Microbiol.">
        <title>The Global Catalogue of Microorganisms (GCM) 10K type strain sequencing project: providing services to taxonomists for standard genome sequencing and annotation.</title>
        <authorList>
            <consortium name="The Broad Institute Genomics Platform"/>
            <consortium name="The Broad Institute Genome Sequencing Center for Infectious Disease"/>
            <person name="Wu L."/>
            <person name="Ma J."/>
        </authorList>
    </citation>
    <scope>NUCLEOTIDE SEQUENCE [LARGE SCALE GENOMIC DNA]</scope>
    <source>
        <strain evidence="4">KCTC 5701</strain>
    </source>
</reference>
<dbReference type="GO" id="GO:0016787">
    <property type="term" value="F:hydrolase activity"/>
    <property type="evidence" value="ECO:0007669"/>
    <property type="project" value="UniProtKB-KW"/>
</dbReference>
<dbReference type="Gene3D" id="3.40.50.1000">
    <property type="entry name" value="HAD superfamily/HAD-like"/>
    <property type="match status" value="1"/>
</dbReference>
<evidence type="ECO:0000313" key="3">
    <source>
        <dbReference type="EMBL" id="MFC5661310.1"/>
    </source>
</evidence>
<name>A0ABW0WUI5_STRNO</name>
<feature type="non-terminal residue" evidence="3">
    <location>
        <position position="1"/>
    </location>
</feature>
<dbReference type="InterPro" id="IPR023198">
    <property type="entry name" value="PGP-like_dom2"/>
</dbReference>
<comment type="caution">
    <text evidence="3">The sequence shown here is derived from an EMBL/GenBank/DDBJ whole genome shotgun (WGS) entry which is preliminary data.</text>
</comment>
<accession>A0ABW0WUI5</accession>
<keyword evidence="1 3" id="KW-0378">Hydrolase</keyword>
<dbReference type="Pfam" id="PF00702">
    <property type="entry name" value="Hydrolase"/>
    <property type="match status" value="1"/>
</dbReference>
<keyword evidence="4" id="KW-1185">Reference proteome</keyword>
<evidence type="ECO:0000256" key="2">
    <source>
        <dbReference type="ARBA" id="ARBA00022842"/>
    </source>
</evidence>
<dbReference type="SFLD" id="SFLDG01129">
    <property type="entry name" value="C1.5:_HAD__Beta-PGM__Phosphata"/>
    <property type="match status" value="1"/>
</dbReference>
<dbReference type="InterPro" id="IPR023214">
    <property type="entry name" value="HAD_sf"/>
</dbReference>
<sequence length="235" mass="26779">RGREVVLRVDQCLLVDGDDTLWENNIYFERAIEEFLDLLGHASLSRAELRQVLDDVERENCRVYGYGARSFVRSLHDCYERVHEVRATDDHGRAIAELGERILRQEPVLIAGVERTLAGLRTRHRLVLLTKGDHEEQAVKVERSRLGPLFERIVIVPEKTVGTYATVVEDLKADAARTWMIGNSPKSDIVPALAAGLGAVYVPHPDTWVLEHHPFPESTERLLQVDRFTDLVEHF</sequence>
<keyword evidence="2" id="KW-0460">Magnesium</keyword>
<dbReference type="InterPro" id="IPR036412">
    <property type="entry name" value="HAD-like_sf"/>
</dbReference>
<dbReference type="Proteomes" id="UP001596065">
    <property type="component" value="Unassembled WGS sequence"/>
</dbReference>
<dbReference type="PANTHER" id="PTHR46470">
    <property type="entry name" value="N-ACYLNEURAMINATE-9-PHOSPHATASE"/>
    <property type="match status" value="1"/>
</dbReference>
<proteinExistence type="predicted"/>
<evidence type="ECO:0000256" key="1">
    <source>
        <dbReference type="ARBA" id="ARBA00022801"/>
    </source>
</evidence>
<gene>
    <name evidence="3" type="ORF">ACFP3J_38595</name>
</gene>
<dbReference type="SFLD" id="SFLDS00003">
    <property type="entry name" value="Haloacid_Dehalogenase"/>
    <property type="match status" value="1"/>
</dbReference>
<dbReference type="SUPFAM" id="SSF56784">
    <property type="entry name" value="HAD-like"/>
    <property type="match status" value="1"/>
</dbReference>
<dbReference type="Gene3D" id="1.10.150.240">
    <property type="entry name" value="Putative phosphatase, domain 2"/>
    <property type="match status" value="1"/>
</dbReference>
<dbReference type="RefSeq" id="WP_382467189.1">
    <property type="nucleotide sequence ID" value="NZ_JBHSOE010000248.1"/>
</dbReference>
<dbReference type="InterPro" id="IPR051400">
    <property type="entry name" value="HAD-like_hydrolase"/>
</dbReference>
<evidence type="ECO:0000313" key="4">
    <source>
        <dbReference type="Proteomes" id="UP001596065"/>
    </source>
</evidence>
<dbReference type="EMBL" id="JBHSOE010000248">
    <property type="protein sequence ID" value="MFC5661310.1"/>
    <property type="molecule type" value="Genomic_DNA"/>
</dbReference>
<organism evidence="3 4">
    <name type="scientific">Streptomyces nogalater</name>
    <dbReference type="NCBI Taxonomy" id="38314"/>
    <lineage>
        <taxon>Bacteria</taxon>
        <taxon>Bacillati</taxon>
        <taxon>Actinomycetota</taxon>
        <taxon>Actinomycetes</taxon>
        <taxon>Kitasatosporales</taxon>
        <taxon>Streptomycetaceae</taxon>
        <taxon>Streptomyces</taxon>
    </lineage>
</organism>